<feature type="transmembrane region" description="Helical" evidence="8">
    <location>
        <begin position="247"/>
        <end position="266"/>
    </location>
</feature>
<dbReference type="GO" id="GO:0005886">
    <property type="term" value="C:plasma membrane"/>
    <property type="evidence" value="ECO:0007669"/>
    <property type="project" value="UniProtKB-SubCell"/>
</dbReference>
<evidence type="ECO:0000256" key="7">
    <source>
        <dbReference type="ARBA" id="ARBA00023136"/>
    </source>
</evidence>
<evidence type="ECO:0000256" key="2">
    <source>
        <dbReference type="ARBA" id="ARBA00022448"/>
    </source>
</evidence>
<dbReference type="EMBL" id="OCNJ01000006">
    <property type="protein sequence ID" value="SOD96737.1"/>
    <property type="molecule type" value="Genomic_DNA"/>
</dbReference>
<dbReference type="Pfam" id="PF12832">
    <property type="entry name" value="MFS_1_like"/>
    <property type="match status" value="1"/>
</dbReference>
<feature type="transmembrane region" description="Helical" evidence="8">
    <location>
        <begin position="105"/>
        <end position="123"/>
    </location>
</feature>
<feature type="transmembrane region" description="Helical" evidence="8">
    <location>
        <begin position="81"/>
        <end position="99"/>
    </location>
</feature>
<evidence type="ECO:0000256" key="4">
    <source>
        <dbReference type="ARBA" id="ARBA00022519"/>
    </source>
</evidence>
<dbReference type="GO" id="GO:0030395">
    <property type="term" value="F:lactose binding"/>
    <property type="evidence" value="ECO:0007669"/>
    <property type="project" value="TreeGrafter"/>
</dbReference>
<keyword evidence="11" id="KW-1185">Reference proteome</keyword>
<reference evidence="10 11" key="1">
    <citation type="submission" date="2017-09" db="EMBL/GenBank/DDBJ databases">
        <authorList>
            <person name="Ehlers B."/>
            <person name="Leendertz F.H."/>
        </authorList>
    </citation>
    <scope>NUCLEOTIDE SEQUENCE [LARGE SCALE GENOMIC DNA]</scope>
    <source>
        <strain evidence="10 11">USBA 140</strain>
    </source>
</reference>
<dbReference type="PANTHER" id="PTHR23522:SF10">
    <property type="entry name" value="3-PHENYLPROPIONIC ACID TRANSPORTER-RELATED"/>
    <property type="match status" value="1"/>
</dbReference>
<evidence type="ECO:0000256" key="3">
    <source>
        <dbReference type="ARBA" id="ARBA00022475"/>
    </source>
</evidence>
<keyword evidence="2" id="KW-0813">Transport</keyword>
<evidence type="ECO:0000256" key="5">
    <source>
        <dbReference type="ARBA" id="ARBA00022692"/>
    </source>
</evidence>
<evidence type="ECO:0000256" key="1">
    <source>
        <dbReference type="ARBA" id="ARBA00004429"/>
    </source>
</evidence>
<evidence type="ECO:0000256" key="6">
    <source>
        <dbReference type="ARBA" id="ARBA00022989"/>
    </source>
</evidence>
<dbReference type="GO" id="GO:0015528">
    <property type="term" value="F:lactose:proton symporter activity"/>
    <property type="evidence" value="ECO:0007669"/>
    <property type="project" value="TreeGrafter"/>
</dbReference>
<feature type="transmembrane region" description="Helical" evidence="8">
    <location>
        <begin position="168"/>
        <end position="187"/>
    </location>
</feature>
<organism evidence="10 11">
    <name type="scientific">Caenispirillum bisanense</name>
    <dbReference type="NCBI Taxonomy" id="414052"/>
    <lineage>
        <taxon>Bacteria</taxon>
        <taxon>Pseudomonadati</taxon>
        <taxon>Pseudomonadota</taxon>
        <taxon>Alphaproteobacteria</taxon>
        <taxon>Rhodospirillales</taxon>
        <taxon>Novispirillaceae</taxon>
        <taxon>Caenispirillum</taxon>
    </lineage>
</organism>
<keyword evidence="7 8" id="KW-0472">Membrane</keyword>
<evidence type="ECO:0000313" key="11">
    <source>
        <dbReference type="Proteomes" id="UP000219621"/>
    </source>
</evidence>
<accession>A0A286GMH9</accession>
<dbReference type="NCBIfam" id="NF037955">
    <property type="entry name" value="mfs"/>
    <property type="match status" value="1"/>
</dbReference>
<keyword evidence="6 8" id="KW-1133">Transmembrane helix</keyword>
<dbReference type="RefSeq" id="WP_176525179.1">
    <property type="nucleotide sequence ID" value="NZ_OCNJ01000006.1"/>
</dbReference>
<feature type="transmembrane region" description="Helical" evidence="8">
    <location>
        <begin position="21"/>
        <end position="39"/>
    </location>
</feature>
<comment type="subcellular location">
    <subcellularLocation>
        <location evidence="1">Cell inner membrane</location>
        <topology evidence="1">Multi-pass membrane protein</topology>
    </subcellularLocation>
</comment>
<dbReference type="NCBIfam" id="NF008346">
    <property type="entry name" value="PRK11128.1"/>
    <property type="match status" value="1"/>
</dbReference>
<feature type="transmembrane region" description="Helical" evidence="8">
    <location>
        <begin position="337"/>
        <end position="355"/>
    </location>
</feature>
<keyword evidence="5 8" id="KW-0812">Transmembrane</keyword>
<dbReference type="SUPFAM" id="SSF103473">
    <property type="entry name" value="MFS general substrate transporter"/>
    <property type="match status" value="1"/>
</dbReference>
<feature type="transmembrane region" description="Helical" evidence="8">
    <location>
        <begin position="367"/>
        <end position="386"/>
    </location>
</feature>
<gene>
    <name evidence="10" type="ORF">SAMN05421508_10668</name>
</gene>
<evidence type="ECO:0000256" key="8">
    <source>
        <dbReference type="SAM" id="Phobius"/>
    </source>
</evidence>
<keyword evidence="4" id="KW-0997">Cell inner membrane</keyword>
<dbReference type="Proteomes" id="UP000219621">
    <property type="component" value="Unassembled WGS sequence"/>
</dbReference>
<dbReference type="AlphaFoldDB" id="A0A286GMH9"/>
<feature type="transmembrane region" description="Helical" evidence="8">
    <location>
        <begin position="278"/>
        <end position="297"/>
    </location>
</feature>
<evidence type="ECO:0000313" key="10">
    <source>
        <dbReference type="EMBL" id="SOD96737.1"/>
    </source>
</evidence>
<dbReference type="Gene3D" id="1.20.1250.20">
    <property type="entry name" value="MFS general substrate transporter like domains"/>
    <property type="match status" value="2"/>
</dbReference>
<feature type="domain" description="Major facilitator superfamily associated" evidence="9">
    <location>
        <begin position="18"/>
        <end position="366"/>
    </location>
</feature>
<feature type="transmembrane region" description="Helical" evidence="8">
    <location>
        <begin position="207"/>
        <end position="227"/>
    </location>
</feature>
<dbReference type="InterPro" id="IPR024989">
    <property type="entry name" value="MFS_assoc_dom"/>
</dbReference>
<name>A0A286GMH9_9PROT</name>
<dbReference type="InterPro" id="IPR026032">
    <property type="entry name" value="HcaT-like"/>
</dbReference>
<keyword evidence="3" id="KW-1003">Cell membrane</keyword>
<feature type="transmembrane region" description="Helical" evidence="8">
    <location>
        <begin position="51"/>
        <end position="69"/>
    </location>
</feature>
<dbReference type="PIRSF" id="PIRSF004925">
    <property type="entry name" value="HcaT"/>
    <property type="match status" value="1"/>
</dbReference>
<feature type="transmembrane region" description="Helical" evidence="8">
    <location>
        <begin position="303"/>
        <end position="325"/>
    </location>
</feature>
<feature type="transmembrane region" description="Helical" evidence="8">
    <location>
        <begin position="144"/>
        <end position="162"/>
    </location>
</feature>
<dbReference type="InterPro" id="IPR036259">
    <property type="entry name" value="MFS_trans_sf"/>
</dbReference>
<sequence length="396" mass="41401">MTDPAASALRSRLPPGLRLSLYYAALFSVVGVQMPYWPLWLEAQALTPAQIGLLLAVGFWAKVLANPLIGRAVDVHGRRRGPMLILASVALTAYALFAVAEGFPALLALSIVSTAAFAALMPLGENITLLTVYERKLDYGRIRMWGSLTFIAGSLAGGWLLLDLPTDVILWAILGGIALTIGACALLPDVRTRSRREDGPAPAIAPLLRHPAFLLFLGTAAVIQASHAVYYGFATLHWQAAGLSEDVIGGLWAIGVVAEVVLFLVGNRLVARLGPARLLLLGGLGGVVRWSVMAVTVDPVILAPVQCLHALTFGATHLGAMHFIARAVPPAYSGRAQAIYSSAALGAGMGLAMGLSGRLFEAAGGQAFLAMTVLGAAGLLGGRLLAARWDGGRLPV</sequence>
<evidence type="ECO:0000259" key="9">
    <source>
        <dbReference type="Pfam" id="PF12832"/>
    </source>
</evidence>
<protein>
    <submittedName>
        <fullName evidence="10">MFS transporter, PPP family, 3-phenylpropionic acid transporter</fullName>
    </submittedName>
</protein>
<proteinExistence type="predicted"/>
<dbReference type="PANTHER" id="PTHR23522">
    <property type="entry name" value="BLL5896 PROTEIN"/>
    <property type="match status" value="1"/>
</dbReference>